<keyword evidence="2 6" id="KW-0378">Hydrolase</keyword>
<feature type="coiled-coil region" evidence="8">
    <location>
        <begin position="651"/>
        <end position="678"/>
    </location>
</feature>
<dbReference type="GO" id="GO:0003724">
    <property type="term" value="F:RNA helicase activity"/>
    <property type="evidence" value="ECO:0007669"/>
    <property type="project" value="UniProtKB-EC"/>
</dbReference>
<dbReference type="PROSITE" id="PS51192">
    <property type="entry name" value="HELICASE_ATP_BIND_1"/>
    <property type="match status" value="1"/>
</dbReference>
<dbReference type="Pfam" id="PF00270">
    <property type="entry name" value="DEAD"/>
    <property type="match status" value="2"/>
</dbReference>
<feature type="region of interest" description="Disordered" evidence="9">
    <location>
        <begin position="27"/>
        <end position="82"/>
    </location>
</feature>
<dbReference type="InterPro" id="IPR027417">
    <property type="entry name" value="P-loop_NTPase"/>
</dbReference>
<protein>
    <recommendedName>
        <fullName evidence="7">ATP-dependent RNA helicase</fullName>
        <ecNumber evidence="7">3.6.4.13</ecNumber>
    </recommendedName>
</protein>
<dbReference type="CDD" id="cd18787">
    <property type="entry name" value="SF2_C_DEAD"/>
    <property type="match status" value="1"/>
</dbReference>
<evidence type="ECO:0000256" key="1">
    <source>
        <dbReference type="ARBA" id="ARBA00022741"/>
    </source>
</evidence>
<evidence type="ECO:0000256" key="2">
    <source>
        <dbReference type="ARBA" id="ARBA00022801"/>
    </source>
</evidence>
<dbReference type="InterPro" id="IPR000629">
    <property type="entry name" value="RNA-helicase_DEAD-box_CS"/>
</dbReference>
<sequence length="684" mass="76028">MAGPFYARYVPPRAPVIAATPVKPQTLLEVQDPAPAPPTTADATTLERKERKKKKKEKAPKKRKRPENEEVVEEDEETQIKKHKGVLSKFQKSVRLAEVERAEEILADTEPREEPELHDLVPLPQPEPVPEAPYEPTFSSLPSWLAEPVTAPASARTPFDSLNIDAKLVRHLSNKGYNEAFAVQSAVLPLLLPGAPASVADVCVSAATGSGKTLAYLLPMIESMRHRAVTKLRGVIVVPTRELVTQVRESAELCATGSGVKIGTAMGNHAFPVEQDLLIKKSRRYDPAGAKFLHDKANDSIVNGWATHDQQFDDILETLPGHVPVYESKVNILICTPGRLVEHLQQSKGFHLEDVEWLVIDEADRLLDQSFQGWAENVMKALEAEKSPENSTPRERILSKLSYPPQKRYVRKIILSATMTRDLSKLSALKLRRPTLVVTEGTEGMEGAKPEGEVFDLPPTLEECAIQVGDGSQKPLYLLNLLQSRIMPYFQETKTDQEKMDVDDKASNADTAEQQEPIENVLIFTHNNENAHRLSRLLSLLHPAYARTIGTLTKSASTSTSRKVLRNFRAGKLRILIASDRASRGLDVPRLAHIVSYDVPSSVPSYVHRAGRTARAGAHGVAWTLVTKNEAGWFWNVVARGDSLRRGERKMERLRLDGALAEERVKAYEEALGKLKEEVRGKDE</sequence>
<keyword evidence="13" id="KW-1185">Reference proteome</keyword>
<dbReference type="PANTHER" id="PTHR24031">
    <property type="entry name" value="RNA HELICASE"/>
    <property type="match status" value="1"/>
</dbReference>
<feature type="domain" description="Helicase C-terminal" evidence="11">
    <location>
        <begin position="501"/>
        <end position="673"/>
    </location>
</feature>
<dbReference type="CDD" id="cd17956">
    <property type="entry name" value="DEADc_DDX51"/>
    <property type="match status" value="1"/>
</dbReference>
<comment type="domain">
    <text evidence="7">The Q motif is unique to and characteristic of the DEAD box family of RNA helicases and controls ATP binding and hydrolysis.</text>
</comment>
<dbReference type="PROSITE" id="PS00039">
    <property type="entry name" value="DEAD_ATP_HELICASE"/>
    <property type="match status" value="1"/>
</dbReference>
<evidence type="ECO:0000256" key="4">
    <source>
        <dbReference type="ARBA" id="ARBA00022840"/>
    </source>
</evidence>
<comment type="catalytic activity">
    <reaction evidence="7">
        <text>ATP + H2O = ADP + phosphate + H(+)</text>
        <dbReference type="Rhea" id="RHEA:13065"/>
        <dbReference type="ChEBI" id="CHEBI:15377"/>
        <dbReference type="ChEBI" id="CHEBI:15378"/>
        <dbReference type="ChEBI" id="CHEBI:30616"/>
        <dbReference type="ChEBI" id="CHEBI:43474"/>
        <dbReference type="ChEBI" id="CHEBI:456216"/>
        <dbReference type="EC" id="3.6.4.13"/>
    </reaction>
</comment>
<keyword evidence="8" id="KW-0175">Coiled coil</keyword>
<dbReference type="InterPro" id="IPR011545">
    <property type="entry name" value="DEAD/DEAH_box_helicase_dom"/>
</dbReference>
<dbReference type="EMBL" id="ML995482">
    <property type="protein sequence ID" value="KAF2143406.1"/>
    <property type="molecule type" value="Genomic_DNA"/>
</dbReference>
<dbReference type="SUPFAM" id="SSF52540">
    <property type="entry name" value="P-loop containing nucleoside triphosphate hydrolases"/>
    <property type="match status" value="1"/>
</dbReference>
<comment type="similarity">
    <text evidence="6">Belongs to the DEAD box helicase family.</text>
</comment>
<dbReference type="GO" id="GO:0016787">
    <property type="term" value="F:hydrolase activity"/>
    <property type="evidence" value="ECO:0007669"/>
    <property type="project" value="UniProtKB-KW"/>
</dbReference>
<dbReference type="AlphaFoldDB" id="A0A6A6BHD8"/>
<accession>A0A6A6BHD8</accession>
<dbReference type="InterPro" id="IPR001650">
    <property type="entry name" value="Helicase_C-like"/>
</dbReference>
<keyword evidence="5 7" id="KW-0694">RNA-binding</keyword>
<dbReference type="SMART" id="SM00490">
    <property type="entry name" value="HELICc"/>
    <property type="match status" value="1"/>
</dbReference>
<dbReference type="Proteomes" id="UP000799438">
    <property type="component" value="Unassembled WGS sequence"/>
</dbReference>
<feature type="domain" description="Helicase ATP-binding" evidence="10">
    <location>
        <begin position="193"/>
        <end position="437"/>
    </location>
</feature>
<keyword evidence="4 6" id="KW-0067">ATP-binding</keyword>
<dbReference type="SMART" id="SM00487">
    <property type="entry name" value="DEXDc"/>
    <property type="match status" value="1"/>
</dbReference>
<evidence type="ECO:0000256" key="8">
    <source>
        <dbReference type="SAM" id="Coils"/>
    </source>
</evidence>
<evidence type="ECO:0000256" key="9">
    <source>
        <dbReference type="SAM" id="MobiDB-lite"/>
    </source>
</evidence>
<dbReference type="GeneID" id="54296410"/>
<organism evidence="12 13">
    <name type="scientific">Aplosporella prunicola CBS 121167</name>
    <dbReference type="NCBI Taxonomy" id="1176127"/>
    <lineage>
        <taxon>Eukaryota</taxon>
        <taxon>Fungi</taxon>
        <taxon>Dikarya</taxon>
        <taxon>Ascomycota</taxon>
        <taxon>Pezizomycotina</taxon>
        <taxon>Dothideomycetes</taxon>
        <taxon>Dothideomycetes incertae sedis</taxon>
        <taxon>Botryosphaeriales</taxon>
        <taxon>Aplosporellaceae</taxon>
        <taxon>Aplosporella</taxon>
    </lineage>
</organism>
<evidence type="ECO:0000313" key="12">
    <source>
        <dbReference type="EMBL" id="KAF2143406.1"/>
    </source>
</evidence>
<proteinExistence type="inferred from homology"/>
<feature type="compositionally biased region" description="Basic residues" evidence="9">
    <location>
        <begin position="50"/>
        <end position="65"/>
    </location>
</feature>
<gene>
    <name evidence="12" type="ORF">K452DRAFT_268902</name>
</gene>
<keyword evidence="1 6" id="KW-0547">Nucleotide-binding</keyword>
<dbReference type="Gene3D" id="3.40.50.300">
    <property type="entry name" value="P-loop containing nucleotide triphosphate hydrolases"/>
    <property type="match status" value="2"/>
</dbReference>
<evidence type="ECO:0000256" key="6">
    <source>
        <dbReference type="RuleBase" id="RU000492"/>
    </source>
</evidence>
<dbReference type="EC" id="3.6.4.13" evidence="7"/>
<evidence type="ECO:0000256" key="7">
    <source>
        <dbReference type="RuleBase" id="RU365068"/>
    </source>
</evidence>
<dbReference type="RefSeq" id="XP_033399118.1">
    <property type="nucleotide sequence ID" value="XM_033538914.1"/>
</dbReference>
<keyword evidence="3 6" id="KW-0347">Helicase</keyword>
<evidence type="ECO:0000259" key="11">
    <source>
        <dbReference type="PROSITE" id="PS51194"/>
    </source>
</evidence>
<reference evidence="12" key="1">
    <citation type="journal article" date="2020" name="Stud. Mycol.">
        <title>101 Dothideomycetes genomes: a test case for predicting lifestyles and emergence of pathogens.</title>
        <authorList>
            <person name="Haridas S."/>
            <person name="Albert R."/>
            <person name="Binder M."/>
            <person name="Bloem J."/>
            <person name="Labutti K."/>
            <person name="Salamov A."/>
            <person name="Andreopoulos B."/>
            <person name="Baker S."/>
            <person name="Barry K."/>
            <person name="Bills G."/>
            <person name="Bluhm B."/>
            <person name="Cannon C."/>
            <person name="Castanera R."/>
            <person name="Culley D."/>
            <person name="Daum C."/>
            <person name="Ezra D."/>
            <person name="Gonzalez J."/>
            <person name="Henrissat B."/>
            <person name="Kuo A."/>
            <person name="Liang C."/>
            <person name="Lipzen A."/>
            <person name="Lutzoni F."/>
            <person name="Magnuson J."/>
            <person name="Mondo S."/>
            <person name="Nolan M."/>
            <person name="Ohm R."/>
            <person name="Pangilinan J."/>
            <person name="Park H.-J."/>
            <person name="Ramirez L."/>
            <person name="Alfaro M."/>
            <person name="Sun H."/>
            <person name="Tritt A."/>
            <person name="Yoshinaga Y."/>
            <person name="Zwiers L.-H."/>
            <person name="Turgeon B."/>
            <person name="Goodwin S."/>
            <person name="Spatafora J."/>
            <person name="Crous P."/>
            <person name="Grigoriev I."/>
        </authorList>
    </citation>
    <scope>NUCLEOTIDE SEQUENCE</scope>
    <source>
        <strain evidence="12">CBS 121167</strain>
    </source>
</reference>
<comment type="function">
    <text evidence="7">RNA helicase.</text>
</comment>
<dbReference type="OrthoDB" id="3370at2759"/>
<dbReference type="Pfam" id="PF00271">
    <property type="entry name" value="Helicase_C"/>
    <property type="match status" value="1"/>
</dbReference>
<dbReference type="PROSITE" id="PS51194">
    <property type="entry name" value="HELICASE_CTER"/>
    <property type="match status" value="1"/>
</dbReference>
<evidence type="ECO:0000259" key="10">
    <source>
        <dbReference type="PROSITE" id="PS51192"/>
    </source>
</evidence>
<evidence type="ECO:0000313" key="13">
    <source>
        <dbReference type="Proteomes" id="UP000799438"/>
    </source>
</evidence>
<evidence type="ECO:0000256" key="5">
    <source>
        <dbReference type="ARBA" id="ARBA00022884"/>
    </source>
</evidence>
<dbReference type="GO" id="GO:0003723">
    <property type="term" value="F:RNA binding"/>
    <property type="evidence" value="ECO:0007669"/>
    <property type="project" value="UniProtKB-UniRule"/>
</dbReference>
<dbReference type="GO" id="GO:0005524">
    <property type="term" value="F:ATP binding"/>
    <property type="evidence" value="ECO:0007669"/>
    <property type="project" value="UniProtKB-UniRule"/>
</dbReference>
<evidence type="ECO:0000256" key="3">
    <source>
        <dbReference type="ARBA" id="ARBA00022806"/>
    </source>
</evidence>
<dbReference type="InterPro" id="IPR014001">
    <property type="entry name" value="Helicase_ATP-bd"/>
</dbReference>
<name>A0A6A6BHD8_9PEZI</name>